<dbReference type="PROSITE" id="PS51257">
    <property type="entry name" value="PROKAR_LIPOPROTEIN"/>
    <property type="match status" value="1"/>
</dbReference>
<keyword evidence="2" id="KW-1185">Reference proteome</keyword>
<sequence>MEVKQLNILDSMKCTSIITILLLMLIACQNTKRSNVAQKMNYYDSIENKNLKLLDSLNLKQYNDSAKWMLYTFHCDDTTKQNNEYLPLSALPVKLVYISKTNDTLDLLYNFMKNDSTPISKYSEENITDGVQFRISDKKLLGLIHGEGVVWQKGPFSRYENPLQPEVITYIKNNRDKLNLWFREEAKRRRVIL</sequence>
<accession>A0A1V9EJB0</accession>
<dbReference type="STRING" id="550983.A4R26_32120"/>
<organism evidence="1 2">
    <name type="scientific">Niastella populi</name>
    <dbReference type="NCBI Taxonomy" id="550983"/>
    <lineage>
        <taxon>Bacteria</taxon>
        <taxon>Pseudomonadati</taxon>
        <taxon>Bacteroidota</taxon>
        <taxon>Chitinophagia</taxon>
        <taxon>Chitinophagales</taxon>
        <taxon>Chitinophagaceae</taxon>
        <taxon>Niastella</taxon>
    </lineage>
</organism>
<comment type="caution">
    <text evidence="1">The sequence shown here is derived from an EMBL/GenBank/DDBJ whole genome shotgun (WGS) entry which is preliminary data.</text>
</comment>
<gene>
    <name evidence="1" type="ORF">A4R26_32120</name>
</gene>
<protein>
    <submittedName>
        <fullName evidence="1">Uncharacterized protein</fullName>
    </submittedName>
</protein>
<evidence type="ECO:0000313" key="2">
    <source>
        <dbReference type="Proteomes" id="UP000192276"/>
    </source>
</evidence>
<proteinExistence type="predicted"/>
<dbReference type="AlphaFoldDB" id="A0A1V9EJB0"/>
<dbReference type="Proteomes" id="UP000192276">
    <property type="component" value="Unassembled WGS sequence"/>
</dbReference>
<evidence type="ECO:0000313" key="1">
    <source>
        <dbReference type="EMBL" id="OQP46216.1"/>
    </source>
</evidence>
<name>A0A1V9EJB0_9BACT</name>
<dbReference type="EMBL" id="LWBP01000248">
    <property type="protein sequence ID" value="OQP46216.1"/>
    <property type="molecule type" value="Genomic_DNA"/>
</dbReference>
<reference evidence="2" key="1">
    <citation type="submission" date="2016-04" db="EMBL/GenBank/DDBJ databases">
        <authorList>
            <person name="Chen L."/>
            <person name="Zhuang W."/>
            <person name="Wang G."/>
        </authorList>
    </citation>
    <scope>NUCLEOTIDE SEQUENCE [LARGE SCALE GENOMIC DNA]</scope>
    <source>
        <strain evidence="2">208</strain>
    </source>
</reference>